<dbReference type="Proteomes" id="UP000315971">
    <property type="component" value="Unassembled WGS sequence"/>
</dbReference>
<sequence length="323" mass="34744">MSETDVIKTENALVKQTVVVVKSAEITNNSQNFEKGRRVIIGIVVFVLLVLCVALIFEVNPPFRDFVSRVSPNFYYFFVAGFVFAMIDGAIGMSYGVTSTTFALSMGISPVSSSAAVHLSEILSCGLAGWVHRRMRNINKKMFWLLVIPGILGAVIGAYLLSSLEHYSRYTKPVISFYTLSLGAIILSKSFKIKSIRTAKNKFKKIRLLGFSGGFIDAIGGGGWGSIVLSSLIAGGRNPRTSLGTVKATRFFVAMLSSLTFVTMASTIHWDVVAGLVIGSAIAAPIAARISNKISAKTIMVSVGIIVMLVSLKSIIAGLMKII</sequence>
<feature type="transmembrane region" description="Helical" evidence="5">
    <location>
        <begin position="143"/>
        <end position="164"/>
    </location>
</feature>
<keyword evidence="7" id="KW-1185">Reference proteome</keyword>
<feature type="transmembrane region" description="Helical" evidence="5">
    <location>
        <begin position="170"/>
        <end position="187"/>
    </location>
</feature>
<feature type="transmembrane region" description="Helical" evidence="5">
    <location>
        <begin position="208"/>
        <end position="234"/>
    </location>
</feature>
<feature type="transmembrane region" description="Helical" evidence="5">
    <location>
        <begin position="254"/>
        <end position="287"/>
    </location>
</feature>
<comment type="similarity">
    <text evidence="5">Belongs to the 4-toluene sulfonate uptake permease (TSUP) (TC 2.A.102) family.</text>
</comment>
<proteinExistence type="inferred from homology"/>
<evidence type="ECO:0000256" key="5">
    <source>
        <dbReference type="RuleBase" id="RU363041"/>
    </source>
</evidence>
<protein>
    <recommendedName>
        <fullName evidence="5">Probable membrane transporter protein</fullName>
    </recommendedName>
</protein>
<evidence type="ECO:0000256" key="2">
    <source>
        <dbReference type="ARBA" id="ARBA00022692"/>
    </source>
</evidence>
<reference evidence="6 7" key="1">
    <citation type="submission" date="2017-05" db="EMBL/GenBank/DDBJ databases">
        <authorList>
            <person name="Varghese N."/>
            <person name="Submissions S."/>
        </authorList>
    </citation>
    <scope>NUCLEOTIDE SEQUENCE [LARGE SCALE GENOMIC DNA]</scope>
    <source>
        <strain evidence="6 7">DSM 21342</strain>
    </source>
</reference>
<dbReference type="Pfam" id="PF01925">
    <property type="entry name" value="TauE"/>
    <property type="match status" value="1"/>
</dbReference>
<keyword evidence="5" id="KW-1003">Cell membrane</keyword>
<evidence type="ECO:0000313" key="6">
    <source>
        <dbReference type="EMBL" id="SMO81429.1"/>
    </source>
</evidence>
<name>A0A521EC21_9SPHI</name>
<feature type="transmembrane region" description="Helical" evidence="5">
    <location>
        <begin position="39"/>
        <end position="61"/>
    </location>
</feature>
<dbReference type="GO" id="GO:0005886">
    <property type="term" value="C:plasma membrane"/>
    <property type="evidence" value="ECO:0007669"/>
    <property type="project" value="UniProtKB-SubCell"/>
</dbReference>
<dbReference type="PANTHER" id="PTHR43701">
    <property type="entry name" value="MEMBRANE TRANSPORTER PROTEIN MJ0441-RELATED"/>
    <property type="match status" value="1"/>
</dbReference>
<keyword evidence="2 5" id="KW-0812">Transmembrane</keyword>
<accession>A0A521EC21</accession>
<evidence type="ECO:0000256" key="4">
    <source>
        <dbReference type="ARBA" id="ARBA00023136"/>
    </source>
</evidence>
<dbReference type="EMBL" id="FXSZ01000013">
    <property type="protein sequence ID" value="SMO81429.1"/>
    <property type="molecule type" value="Genomic_DNA"/>
</dbReference>
<dbReference type="InterPro" id="IPR051598">
    <property type="entry name" value="TSUP/Inactive_protease-like"/>
</dbReference>
<evidence type="ECO:0000256" key="3">
    <source>
        <dbReference type="ARBA" id="ARBA00022989"/>
    </source>
</evidence>
<feature type="transmembrane region" description="Helical" evidence="5">
    <location>
        <begin position="299"/>
        <end position="320"/>
    </location>
</feature>
<feature type="transmembrane region" description="Helical" evidence="5">
    <location>
        <begin position="73"/>
        <end position="95"/>
    </location>
</feature>
<dbReference type="AlphaFoldDB" id="A0A521EC21"/>
<organism evidence="6 7">
    <name type="scientific">Solitalea koreensis</name>
    <dbReference type="NCBI Taxonomy" id="543615"/>
    <lineage>
        <taxon>Bacteria</taxon>
        <taxon>Pseudomonadati</taxon>
        <taxon>Bacteroidota</taxon>
        <taxon>Sphingobacteriia</taxon>
        <taxon>Sphingobacteriales</taxon>
        <taxon>Sphingobacteriaceae</taxon>
        <taxon>Solitalea</taxon>
    </lineage>
</organism>
<dbReference type="OrthoDB" id="45564at2"/>
<evidence type="ECO:0000313" key="7">
    <source>
        <dbReference type="Proteomes" id="UP000315971"/>
    </source>
</evidence>
<dbReference type="RefSeq" id="WP_142604672.1">
    <property type="nucleotide sequence ID" value="NZ_FXSZ01000013.1"/>
</dbReference>
<comment type="subcellular location">
    <subcellularLocation>
        <location evidence="5">Cell membrane</location>
        <topology evidence="5">Multi-pass membrane protein</topology>
    </subcellularLocation>
    <subcellularLocation>
        <location evidence="1">Membrane</location>
        <topology evidence="1">Multi-pass membrane protein</topology>
    </subcellularLocation>
</comment>
<gene>
    <name evidence="6" type="ORF">SAMN06265350_11329</name>
</gene>
<evidence type="ECO:0000256" key="1">
    <source>
        <dbReference type="ARBA" id="ARBA00004141"/>
    </source>
</evidence>
<keyword evidence="3 5" id="KW-1133">Transmembrane helix</keyword>
<dbReference type="InterPro" id="IPR002781">
    <property type="entry name" value="TM_pro_TauE-like"/>
</dbReference>
<keyword evidence="4 5" id="KW-0472">Membrane</keyword>
<dbReference type="PANTHER" id="PTHR43701:SF12">
    <property type="entry name" value="MEMBRANE TRANSPORTER PROTEIN YTNM-RELATED"/>
    <property type="match status" value="1"/>
</dbReference>